<name>A0A8J5N061_HOMAM</name>
<sequence>MRLGGIKIELVHRFGHIDGVKFGCHWVSGLADAAMVVVVVDGDLPPHTGCWIPAVLAVNCTSVKIWNSVFLDITTPRNELPGIGWVESRDKDGHGLTDGRIDRYQYIDIVKRLIDMKAKICCAFGMV</sequence>
<evidence type="ECO:0000313" key="2">
    <source>
        <dbReference type="Proteomes" id="UP000747542"/>
    </source>
</evidence>
<dbReference type="EMBL" id="JAHLQT010014926">
    <property type="protein sequence ID" value="KAG7169911.1"/>
    <property type="molecule type" value="Genomic_DNA"/>
</dbReference>
<organism evidence="1 2">
    <name type="scientific">Homarus americanus</name>
    <name type="common">American lobster</name>
    <dbReference type="NCBI Taxonomy" id="6706"/>
    <lineage>
        <taxon>Eukaryota</taxon>
        <taxon>Metazoa</taxon>
        <taxon>Ecdysozoa</taxon>
        <taxon>Arthropoda</taxon>
        <taxon>Crustacea</taxon>
        <taxon>Multicrustacea</taxon>
        <taxon>Malacostraca</taxon>
        <taxon>Eumalacostraca</taxon>
        <taxon>Eucarida</taxon>
        <taxon>Decapoda</taxon>
        <taxon>Pleocyemata</taxon>
        <taxon>Astacidea</taxon>
        <taxon>Nephropoidea</taxon>
        <taxon>Nephropidae</taxon>
        <taxon>Homarus</taxon>
    </lineage>
</organism>
<accession>A0A8J5N061</accession>
<reference evidence="1" key="1">
    <citation type="journal article" date="2021" name="Sci. Adv.">
        <title>The American lobster genome reveals insights on longevity, neural, and immune adaptations.</title>
        <authorList>
            <person name="Polinski J.M."/>
            <person name="Zimin A.V."/>
            <person name="Clark K.F."/>
            <person name="Kohn A.B."/>
            <person name="Sadowski N."/>
            <person name="Timp W."/>
            <person name="Ptitsyn A."/>
            <person name="Khanna P."/>
            <person name="Romanova D.Y."/>
            <person name="Williams P."/>
            <person name="Greenwood S.J."/>
            <person name="Moroz L.L."/>
            <person name="Walt D.R."/>
            <person name="Bodnar A.G."/>
        </authorList>
    </citation>
    <scope>NUCLEOTIDE SEQUENCE</scope>
    <source>
        <strain evidence="1">GMGI-L3</strain>
    </source>
</reference>
<keyword evidence="2" id="KW-1185">Reference proteome</keyword>
<proteinExistence type="predicted"/>
<evidence type="ECO:0000313" key="1">
    <source>
        <dbReference type="EMBL" id="KAG7169911.1"/>
    </source>
</evidence>
<protein>
    <submittedName>
        <fullName evidence="1">Uncharacterized protein</fullName>
    </submittedName>
</protein>
<gene>
    <name evidence="1" type="ORF">Hamer_G019725</name>
</gene>
<comment type="caution">
    <text evidence="1">The sequence shown here is derived from an EMBL/GenBank/DDBJ whole genome shotgun (WGS) entry which is preliminary data.</text>
</comment>
<dbReference type="AlphaFoldDB" id="A0A8J5N061"/>
<dbReference type="Proteomes" id="UP000747542">
    <property type="component" value="Unassembled WGS sequence"/>
</dbReference>